<dbReference type="Pfam" id="PF13920">
    <property type="entry name" value="zf-C3HC4_3"/>
    <property type="match status" value="1"/>
</dbReference>
<comment type="caution">
    <text evidence="9">The sequence shown here is derived from an EMBL/GenBank/DDBJ whole genome shotgun (WGS) entry which is preliminary data.</text>
</comment>
<dbReference type="PROSITE" id="PS50089">
    <property type="entry name" value="ZF_RING_2"/>
    <property type="match status" value="1"/>
</dbReference>
<comment type="PTM">
    <text evidence="5">Ubiquitinated; autoubiquitinated.</text>
</comment>
<evidence type="ECO:0000256" key="4">
    <source>
        <dbReference type="PROSITE-ProRule" id="PRU00175"/>
    </source>
</evidence>
<keyword evidence="10" id="KW-1185">Reference proteome</keyword>
<keyword evidence="1 5" id="KW-0479">Metal-binding</keyword>
<proteinExistence type="predicted"/>
<evidence type="ECO:0000256" key="5">
    <source>
        <dbReference type="RuleBase" id="RU367115"/>
    </source>
</evidence>
<protein>
    <recommendedName>
        <fullName evidence="5">E3 ubiquitin-protein ligase</fullName>
        <ecNumber evidence="5">2.3.2.27</ecNumber>
    </recommendedName>
</protein>
<keyword evidence="5" id="KW-0833">Ubl conjugation pathway</keyword>
<reference evidence="9" key="1">
    <citation type="submission" date="2023-10" db="EMBL/GenBank/DDBJ databases">
        <title>Genome assembly of Pristionchus species.</title>
        <authorList>
            <person name="Yoshida K."/>
            <person name="Sommer R.J."/>
        </authorList>
    </citation>
    <scope>NUCLEOTIDE SEQUENCE</scope>
    <source>
        <strain evidence="9">RS0144</strain>
    </source>
</reference>
<comment type="catalytic activity">
    <reaction evidence="5">
        <text>S-ubiquitinyl-[E2 ubiquitin-conjugating enzyme]-L-cysteine + [acceptor protein]-L-lysine = [E2 ubiquitin-conjugating enzyme]-L-cysteine + N(6)-ubiquitinyl-[acceptor protein]-L-lysine.</text>
        <dbReference type="EC" id="2.3.2.27"/>
    </reaction>
</comment>
<dbReference type="PROSITE" id="PS00518">
    <property type="entry name" value="ZF_RING_1"/>
    <property type="match status" value="1"/>
</dbReference>
<dbReference type="InterPro" id="IPR033509">
    <property type="entry name" value="RNF146"/>
</dbReference>
<dbReference type="PANTHER" id="PTHR13417:SF2">
    <property type="entry name" value="E3 UBIQUITIN-PROTEIN LIGASE RNF146"/>
    <property type="match status" value="1"/>
</dbReference>
<evidence type="ECO:0000256" key="2">
    <source>
        <dbReference type="ARBA" id="ARBA00022771"/>
    </source>
</evidence>
<dbReference type="InterPro" id="IPR018123">
    <property type="entry name" value="WWE-dom_subgr"/>
</dbReference>
<dbReference type="FunFam" id="3.30.40.10:FF:001108">
    <property type="entry name" value="Small subunit ribosomal protein 20"/>
    <property type="match status" value="1"/>
</dbReference>
<dbReference type="EC" id="2.3.2.27" evidence="5"/>
<comment type="pathway">
    <text evidence="5">Protein modification; protein ubiquitination.</text>
</comment>
<evidence type="ECO:0000256" key="3">
    <source>
        <dbReference type="ARBA" id="ARBA00022833"/>
    </source>
</evidence>
<keyword evidence="3 5" id="KW-0862">Zinc</keyword>
<dbReference type="GO" id="GO:0005634">
    <property type="term" value="C:nucleus"/>
    <property type="evidence" value="ECO:0007669"/>
    <property type="project" value="TreeGrafter"/>
</dbReference>
<feature type="non-terminal residue" evidence="9">
    <location>
        <position position="1"/>
    </location>
</feature>
<feature type="compositionally biased region" description="Basic and acidic residues" evidence="6">
    <location>
        <begin position="67"/>
        <end position="79"/>
    </location>
</feature>
<comment type="function">
    <text evidence="5">E3 ubiquitin-protein ligase that specifically binds poly-ADP-ribosylated proteins and mediates their ubiquitination and subsequent degradation.</text>
</comment>
<keyword evidence="2 4" id="KW-0863">Zinc-finger</keyword>
<dbReference type="GO" id="GO:0072572">
    <property type="term" value="F:poly-ADP-D-ribose binding"/>
    <property type="evidence" value="ECO:0007669"/>
    <property type="project" value="UniProtKB-UniRule"/>
</dbReference>
<dbReference type="GO" id="GO:0008270">
    <property type="term" value="F:zinc ion binding"/>
    <property type="evidence" value="ECO:0007669"/>
    <property type="project" value="UniProtKB-UniRule"/>
</dbReference>
<dbReference type="InterPro" id="IPR037197">
    <property type="entry name" value="WWE_dom_sf"/>
</dbReference>
<feature type="domain" description="WWE" evidence="8">
    <location>
        <begin position="113"/>
        <end position="199"/>
    </location>
</feature>
<dbReference type="EMBL" id="BTSX01000005">
    <property type="protein sequence ID" value="GMT02487.1"/>
    <property type="molecule type" value="Genomic_DNA"/>
</dbReference>
<dbReference type="GO" id="GO:0006511">
    <property type="term" value="P:ubiquitin-dependent protein catabolic process"/>
    <property type="evidence" value="ECO:0007669"/>
    <property type="project" value="UniProtKB-UniRule"/>
</dbReference>
<dbReference type="PROSITE" id="PS50918">
    <property type="entry name" value="WWE"/>
    <property type="match status" value="1"/>
</dbReference>
<dbReference type="AlphaFoldDB" id="A0AAV5U7W3"/>
<dbReference type="SUPFAM" id="SSF117839">
    <property type="entry name" value="WWE domain"/>
    <property type="match status" value="1"/>
</dbReference>
<dbReference type="SMART" id="SM00678">
    <property type="entry name" value="WWE"/>
    <property type="match status" value="1"/>
</dbReference>
<dbReference type="PANTHER" id="PTHR13417">
    <property type="entry name" value="E3 UBIQUITIN-PROTEIN LIGASE RNF146"/>
    <property type="match status" value="1"/>
</dbReference>
<gene>
    <name evidence="9" type="ORF">PENTCL1PPCAC_24661</name>
</gene>
<dbReference type="InterPro" id="IPR004170">
    <property type="entry name" value="WWE_dom"/>
</dbReference>
<keyword evidence="5" id="KW-0963">Cytoplasm</keyword>
<keyword evidence="5" id="KW-0808">Transferase</keyword>
<dbReference type="GO" id="GO:0051865">
    <property type="term" value="P:protein autoubiquitination"/>
    <property type="evidence" value="ECO:0007669"/>
    <property type="project" value="UniProtKB-UniRule"/>
</dbReference>
<evidence type="ECO:0000259" key="8">
    <source>
        <dbReference type="PROSITE" id="PS50918"/>
    </source>
</evidence>
<evidence type="ECO:0000259" key="7">
    <source>
        <dbReference type="PROSITE" id="PS50089"/>
    </source>
</evidence>
<dbReference type="Gene3D" id="3.30.40.10">
    <property type="entry name" value="Zinc/RING finger domain, C3HC4 (zinc finger)"/>
    <property type="match status" value="1"/>
</dbReference>
<dbReference type="SMART" id="SM00184">
    <property type="entry name" value="RING"/>
    <property type="match status" value="1"/>
</dbReference>
<dbReference type="GO" id="GO:0061630">
    <property type="term" value="F:ubiquitin protein ligase activity"/>
    <property type="evidence" value="ECO:0007669"/>
    <property type="project" value="UniProtKB-UniRule"/>
</dbReference>
<dbReference type="Pfam" id="PF02825">
    <property type="entry name" value="WWE"/>
    <property type="match status" value="1"/>
</dbReference>
<name>A0AAV5U7W3_9BILA</name>
<organism evidence="9 10">
    <name type="scientific">Pristionchus entomophagus</name>
    <dbReference type="NCBI Taxonomy" id="358040"/>
    <lineage>
        <taxon>Eukaryota</taxon>
        <taxon>Metazoa</taxon>
        <taxon>Ecdysozoa</taxon>
        <taxon>Nematoda</taxon>
        <taxon>Chromadorea</taxon>
        <taxon>Rhabditida</taxon>
        <taxon>Rhabditina</taxon>
        <taxon>Diplogasteromorpha</taxon>
        <taxon>Diplogasteroidea</taxon>
        <taxon>Neodiplogasteridae</taxon>
        <taxon>Pristionchus</taxon>
    </lineage>
</organism>
<dbReference type="SUPFAM" id="SSF57850">
    <property type="entry name" value="RING/U-box"/>
    <property type="match status" value="1"/>
</dbReference>
<evidence type="ECO:0000313" key="10">
    <source>
        <dbReference type="Proteomes" id="UP001432027"/>
    </source>
</evidence>
<dbReference type="InterPro" id="IPR013083">
    <property type="entry name" value="Znf_RING/FYVE/PHD"/>
</dbReference>
<evidence type="ECO:0000256" key="1">
    <source>
        <dbReference type="ARBA" id="ARBA00022723"/>
    </source>
</evidence>
<dbReference type="InterPro" id="IPR001841">
    <property type="entry name" value="Znf_RING"/>
</dbReference>
<feature type="region of interest" description="Disordered" evidence="6">
    <location>
        <begin position="67"/>
        <end position="98"/>
    </location>
</feature>
<feature type="domain" description="RING-type" evidence="7">
    <location>
        <begin position="12"/>
        <end position="52"/>
    </location>
</feature>
<accession>A0AAV5U7W3</accession>
<comment type="domain">
    <text evidence="5">The WWE domain mediates non-covalent poly(ADP-ribose)-binding.</text>
</comment>
<dbReference type="FunFam" id="3.30.720.50:FF:000010">
    <property type="entry name" value="Zinc finger protein"/>
    <property type="match status" value="1"/>
</dbReference>
<dbReference type="Proteomes" id="UP001432027">
    <property type="component" value="Unassembled WGS sequence"/>
</dbReference>
<dbReference type="GO" id="GO:0016055">
    <property type="term" value="P:Wnt signaling pathway"/>
    <property type="evidence" value="ECO:0007669"/>
    <property type="project" value="InterPro"/>
</dbReference>
<dbReference type="Gene3D" id="3.30.720.50">
    <property type="match status" value="1"/>
</dbReference>
<evidence type="ECO:0000313" key="9">
    <source>
        <dbReference type="EMBL" id="GMT02487.1"/>
    </source>
</evidence>
<dbReference type="InterPro" id="IPR017907">
    <property type="entry name" value="Znf_RING_CS"/>
</dbReference>
<sequence length="222" mass="25498">FIPFQMSTLDECAICYQKMVLPLMLGCNHSFCFLCIKGVHETMNPPLCPMCREDIAPDLFRKPKQHFRIDMKDPEEPSPRKPSASRVKQEPGTDPTTHVQLMRDAQGNMVASTSRTPVTKPDPDEKKSFWLYQSGAASWWRFDPRCEKDLEVKRDAGQRQFDMVICGHSYRIDLDRMVQERLDRLGGMPVGGRNRELLRVESVEELKSLDVRGIAGVRISRD</sequence>
<dbReference type="GO" id="GO:0005829">
    <property type="term" value="C:cytosol"/>
    <property type="evidence" value="ECO:0007669"/>
    <property type="project" value="UniProtKB-SubCell"/>
</dbReference>
<comment type="subcellular location">
    <subcellularLocation>
        <location evidence="5">Cytoplasm</location>
        <location evidence="5">Cytosol</location>
    </subcellularLocation>
</comment>
<evidence type="ECO:0000256" key="6">
    <source>
        <dbReference type="SAM" id="MobiDB-lite"/>
    </source>
</evidence>